<dbReference type="RefSeq" id="WP_013270325.1">
    <property type="nucleotide sequence ID" value="NC_014375.1"/>
</dbReference>
<gene>
    <name evidence="2" type="ordered locus">Bresu_2917</name>
</gene>
<accession>D9QNI9</accession>
<dbReference type="HOGENOM" id="CLU_3196911_0_0_5"/>
<organism evidence="2 3">
    <name type="scientific">Brevundimonas subvibrioides (strain ATCC 15264 / DSM 4735 / LMG 14903 / NBRC 16000 / CB 81)</name>
    <name type="common">Caulobacter subvibrioides</name>
    <dbReference type="NCBI Taxonomy" id="633149"/>
    <lineage>
        <taxon>Bacteria</taxon>
        <taxon>Pseudomonadati</taxon>
        <taxon>Pseudomonadota</taxon>
        <taxon>Alphaproteobacteria</taxon>
        <taxon>Caulobacterales</taxon>
        <taxon>Caulobacteraceae</taxon>
        <taxon>Brevundimonas</taxon>
    </lineage>
</organism>
<dbReference type="Proteomes" id="UP000002696">
    <property type="component" value="Chromosome"/>
</dbReference>
<evidence type="ECO:0000313" key="2">
    <source>
        <dbReference type="EMBL" id="ADL02224.1"/>
    </source>
</evidence>
<reference evidence="3" key="1">
    <citation type="journal article" date="2011" name="J. Bacteriol.">
        <title>Genome sequences of eight morphologically diverse alphaproteobacteria.</title>
        <authorList>
            <consortium name="US DOE Joint Genome Institute"/>
            <person name="Brown P.J."/>
            <person name="Kysela D.T."/>
            <person name="Buechlein A."/>
            <person name="Hemmerich C."/>
            <person name="Brun Y.V."/>
        </authorList>
    </citation>
    <scope>NUCLEOTIDE SEQUENCE [LARGE SCALE GENOMIC DNA]</scope>
    <source>
        <strain evidence="3">ATCC 15264 / DSM 4735 / LMG 14903 / NBRC 16000 / CB 81</strain>
    </source>
</reference>
<dbReference type="EMBL" id="CP002102">
    <property type="protein sequence ID" value="ADL02224.1"/>
    <property type="molecule type" value="Genomic_DNA"/>
</dbReference>
<evidence type="ECO:0000313" key="3">
    <source>
        <dbReference type="Proteomes" id="UP000002696"/>
    </source>
</evidence>
<evidence type="ECO:0000256" key="1">
    <source>
        <dbReference type="SAM" id="Phobius"/>
    </source>
</evidence>
<sequence length="45" mass="4913">MRDTEPDKHRFDFEGPGWRLSATGLGLAVVVVLAVVAIVYLMQPG</sequence>
<feature type="transmembrane region" description="Helical" evidence="1">
    <location>
        <begin position="20"/>
        <end position="42"/>
    </location>
</feature>
<keyword evidence="1" id="KW-0812">Transmembrane</keyword>
<dbReference type="STRING" id="633149.Bresu_2917"/>
<keyword evidence="1" id="KW-1133">Transmembrane helix</keyword>
<keyword evidence="3" id="KW-1185">Reference proteome</keyword>
<dbReference type="InParanoid" id="D9QNI9"/>
<keyword evidence="1" id="KW-0472">Membrane</keyword>
<name>D9QNI9_BRESC</name>
<dbReference type="AlphaFoldDB" id="D9QNI9"/>
<dbReference type="KEGG" id="bsb:Bresu_2917"/>
<proteinExistence type="predicted"/>
<protein>
    <submittedName>
        <fullName evidence="2">Uncharacterized protein</fullName>
    </submittedName>
</protein>